<evidence type="ECO:0000313" key="2">
    <source>
        <dbReference type="Proteomes" id="UP000325684"/>
    </source>
</evidence>
<accession>A0A5N3P735</accession>
<keyword evidence="2" id="KW-1185">Reference proteome</keyword>
<dbReference type="RefSeq" id="WP_150947003.1">
    <property type="nucleotide sequence ID" value="NZ_VCMV01000033.1"/>
</dbReference>
<comment type="caution">
    <text evidence="1">The sequence shown here is derived from an EMBL/GenBank/DDBJ whole genome shotgun (WGS) entry which is preliminary data.</text>
</comment>
<name>A0A5N3P735_9HYPH</name>
<sequence>MTMVRVESGLYASIAVNGDVQIGWCRRVPEGWCVEDMDCNRLMTPFPTKSDAEKAGYEALAHESGASNPGW</sequence>
<organism evidence="1 2">
    <name type="scientific">Microvirga brassicacearum</name>
    <dbReference type="NCBI Taxonomy" id="2580413"/>
    <lineage>
        <taxon>Bacteria</taxon>
        <taxon>Pseudomonadati</taxon>
        <taxon>Pseudomonadota</taxon>
        <taxon>Alphaproteobacteria</taxon>
        <taxon>Hyphomicrobiales</taxon>
        <taxon>Methylobacteriaceae</taxon>
        <taxon>Microvirga</taxon>
    </lineage>
</organism>
<protein>
    <submittedName>
        <fullName evidence="1">Uncharacterized protein</fullName>
    </submittedName>
</protein>
<proteinExistence type="predicted"/>
<reference evidence="1 2" key="1">
    <citation type="journal article" date="2019" name="Microorganisms">
        <title>Genome Insights into the Novel Species Microvirga brassicacearum, a Rapeseed Endophyte with Biotechnological Potential.</title>
        <authorList>
            <person name="Jimenez-Gomez A."/>
            <person name="Saati-Santamaria Z."/>
            <person name="Igual J.M."/>
            <person name="Rivas R."/>
            <person name="Mateos P.F."/>
            <person name="Garcia-Fraile P."/>
        </authorList>
    </citation>
    <scope>NUCLEOTIDE SEQUENCE [LARGE SCALE GENOMIC DNA]</scope>
    <source>
        <strain evidence="1 2">CDVBN77</strain>
    </source>
</reference>
<dbReference type="Proteomes" id="UP000325684">
    <property type="component" value="Unassembled WGS sequence"/>
</dbReference>
<gene>
    <name evidence="1" type="ORF">FEZ63_17870</name>
</gene>
<dbReference type="EMBL" id="VCMV01000033">
    <property type="protein sequence ID" value="KAB0265540.1"/>
    <property type="molecule type" value="Genomic_DNA"/>
</dbReference>
<evidence type="ECO:0000313" key="1">
    <source>
        <dbReference type="EMBL" id="KAB0265540.1"/>
    </source>
</evidence>
<dbReference type="OrthoDB" id="9961453at2"/>
<dbReference type="AlphaFoldDB" id="A0A5N3P735"/>